<geneLocation type="plasmid" evidence="1 2">
    <name>p_unnamed1</name>
</geneLocation>
<proteinExistence type="predicted"/>
<evidence type="ECO:0000313" key="1">
    <source>
        <dbReference type="EMBL" id="UXN67788.1"/>
    </source>
</evidence>
<protein>
    <submittedName>
        <fullName evidence="1">Uncharacterized protein</fullName>
    </submittedName>
</protein>
<dbReference type="RefSeq" id="WP_162740478.1">
    <property type="nucleotide sequence ID" value="NZ_CP104964.1"/>
</dbReference>
<dbReference type="Proteomes" id="UP001061862">
    <property type="component" value="Plasmid p_unnamed1"/>
</dbReference>
<keyword evidence="2" id="KW-1185">Reference proteome</keyword>
<sequence length="84" mass="9136">MDGSSQAKRWVLQDRFGNHIFDLSFMTEPHPHLVVRLAGDEAVPSGLHEFGAYRVDVRFEIGAGGEVGDGIWERLPEAAGSAGD</sequence>
<accession>A0ABY6C667</accession>
<gene>
    <name evidence="1" type="ORF">N8A98_01625</name>
</gene>
<evidence type="ECO:0000313" key="2">
    <source>
        <dbReference type="Proteomes" id="UP001061862"/>
    </source>
</evidence>
<dbReference type="EMBL" id="CP104964">
    <property type="protein sequence ID" value="UXN67788.1"/>
    <property type="molecule type" value="Genomic_DNA"/>
</dbReference>
<keyword evidence="1" id="KW-0614">Plasmid</keyword>
<reference evidence="1 2" key="1">
    <citation type="submission" date="2022-09" db="EMBL/GenBank/DDBJ databases">
        <title>Interaction between co-microsymbionts with complementary sets of symbiotic genes in legume-rhizobium systems.</title>
        <authorList>
            <person name="Safronova V."/>
            <person name="Sazanova A."/>
            <person name="Afonin A."/>
            <person name="Chirak E."/>
        </authorList>
    </citation>
    <scope>NUCLEOTIDE SEQUENCE [LARGE SCALE GENOMIC DNA]</scope>
    <source>
        <strain evidence="1 2">A18/4-1</strain>
        <plasmid evidence="1 2">p_unnamed1</plasmid>
    </source>
</reference>
<name>A0ABY6C667_9HYPH</name>
<organism evidence="1 2">
    <name type="scientific">Devosia neptuniae</name>
    <dbReference type="NCBI Taxonomy" id="191302"/>
    <lineage>
        <taxon>Bacteria</taxon>
        <taxon>Pseudomonadati</taxon>
        <taxon>Pseudomonadota</taxon>
        <taxon>Alphaproteobacteria</taxon>
        <taxon>Hyphomicrobiales</taxon>
        <taxon>Devosiaceae</taxon>
        <taxon>Devosia</taxon>
    </lineage>
</organism>